<gene>
    <name evidence="1" type="ORF">GYA55_05690</name>
</gene>
<proteinExistence type="predicted"/>
<organism evidence="1 2">
    <name type="scientific">SAR324 cluster bacterium</name>
    <dbReference type="NCBI Taxonomy" id="2024889"/>
    <lineage>
        <taxon>Bacteria</taxon>
        <taxon>Deltaproteobacteria</taxon>
        <taxon>SAR324 cluster</taxon>
    </lineage>
</organism>
<comment type="caution">
    <text evidence="1">The sequence shown here is derived from an EMBL/GenBank/DDBJ whole genome shotgun (WGS) entry which is preliminary data.</text>
</comment>
<protein>
    <submittedName>
        <fullName evidence="1">Uncharacterized protein</fullName>
    </submittedName>
</protein>
<reference evidence="1 2" key="1">
    <citation type="journal article" date="2020" name="Biotechnol. Biofuels">
        <title>New insights from the biogas microbiome by comprehensive genome-resolved metagenomics of nearly 1600 species originating from multiple anaerobic digesters.</title>
        <authorList>
            <person name="Campanaro S."/>
            <person name="Treu L."/>
            <person name="Rodriguez-R L.M."/>
            <person name="Kovalovszki A."/>
            <person name="Ziels R.M."/>
            <person name="Maus I."/>
            <person name="Zhu X."/>
            <person name="Kougias P.G."/>
            <person name="Basile A."/>
            <person name="Luo G."/>
            <person name="Schluter A."/>
            <person name="Konstantinidis K.T."/>
            <person name="Angelidaki I."/>
        </authorList>
    </citation>
    <scope>NUCLEOTIDE SEQUENCE [LARGE SCALE GENOMIC DNA]</scope>
    <source>
        <strain evidence="1">AS27yjCOA_65</strain>
    </source>
</reference>
<dbReference type="Proteomes" id="UP000524246">
    <property type="component" value="Unassembled WGS sequence"/>
</dbReference>
<evidence type="ECO:0000313" key="2">
    <source>
        <dbReference type="Proteomes" id="UP000524246"/>
    </source>
</evidence>
<dbReference type="EMBL" id="JAAZON010000240">
    <property type="protein sequence ID" value="NMC62646.1"/>
    <property type="molecule type" value="Genomic_DNA"/>
</dbReference>
<sequence length="184" mass="21181">MINIISDLTLLLRSSQKKHISTIKEYSVGYMNILEALNAHEDYSVVVQTEVIVQWLKKMAARYPQGTFLFESIDARSALTQRWNIDIPIRVTNEDILQTGLLTSDLRPQPGFSFEDTLLAHYYAPILTSRTFPFTQISPLLEAVDHKQWKANLGIPLLARTLHSRLEEWKSKARSSEQRQLVEL</sequence>
<feature type="non-terminal residue" evidence="1">
    <location>
        <position position="184"/>
    </location>
</feature>
<dbReference type="AlphaFoldDB" id="A0A7X9FQU1"/>
<name>A0A7X9FQU1_9DELT</name>
<evidence type="ECO:0000313" key="1">
    <source>
        <dbReference type="EMBL" id="NMC62646.1"/>
    </source>
</evidence>
<accession>A0A7X9FQU1</accession>